<dbReference type="RefSeq" id="WP_345070854.1">
    <property type="nucleotide sequence ID" value="NZ_BAABDJ010000002.1"/>
</dbReference>
<feature type="transmembrane region" description="Helical" evidence="1">
    <location>
        <begin position="36"/>
        <end position="60"/>
    </location>
</feature>
<dbReference type="EMBL" id="BAABDJ010000002">
    <property type="protein sequence ID" value="GAA3997818.1"/>
    <property type="molecule type" value="Genomic_DNA"/>
</dbReference>
<evidence type="ECO:0000313" key="2">
    <source>
        <dbReference type="EMBL" id="GAA3997818.1"/>
    </source>
</evidence>
<reference evidence="3" key="1">
    <citation type="journal article" date="2019" name="Int. J. Syst. Evol. Microbiol.">
        <title>The Global Catalogue of Microorganisms (GCM) 10K type strain sequencing project: providing services to taxonomists for standard genome sequencing and annotation.</title>
        <authorList>
            <consortium name="The Broad Institute Genomics Platform"/>
            <consortium name="The Broad Institute Genome Sequencing Center for Infectious Disease"/>
            <person name="Wu L."/>
            <person name="Ma J."/>
        </authorList>
    </citation>
    <scope>NUCLEOTIDE SEQUENCE [LARGE SCALE GENOMIC DNA]</scope>
    <source>
        <strain evidence="3">JCM 17224</strain>
    </source>
</reference>
<sequence>MNASPLLKTVVTYGLVLGFSLCLYTTLMWLTRLDTIYLATGQYLDVAVVVLPVGVLAAAINRQRRRAYLPGWQRVGLALGVAIVAELVYRPYLALYHNWLNPEWFSFVLALKRAELLAAGRNAAAIAAELARLQATHARPAGVFSGFWISALVLPALVALLTLPFLRNRPKAVVEQ</sequence>
<name>A0ABP7RI18_9BACT</name>
<feature type="transmembrane region" description="Helical" evidence="1">
    <location>
        <begin position="72"/>
        <end position="92"/>
    </location>
</feature>
<gene>
    <name evidence="2" type="ORF">GCM10022408_05720</name>
</gene>
<keyword evidence="1" id="KW-1133">Transmembrane helix</keyword>
<feature type="transmembrane region" description="Helical" evidence="1">
    <location>
        <begin position="147"/>
        <end position="166"/>
    </location>
</feature>
<feature type="transmembrane region" description="Helical" evidence="1">
    <location>
        <begin position="12"/>
        <end position="30"/>
    </location>
</feature>
<keyword evidence="1" id="KW-0472">Membrane</keyword>
<evidence type="ECO:0000313" key="3">
    <source>
        <dbReference type="Proteomes" id="UP001500567"/>
    </source>
</evidence>
<dbReference type="Proteomes" id="UP001500567">
    <property type="component" value="Unassembled WGS sequence"/>
</dbReference>
<keyword evidence="3" id="KW-1185">Reference proteome</keyword>
<organism evidence="2 3">
    <name type="scientific">Hymenobacter fastidiosus</name>
    <dbReference type="NCBI Taxonomy" id="486264"/>
    <lineage>
        <taxon>Bacteria</taxon>
        <taxon>Pseudomonadati</taxon>
        <taxon>Bacteroidota</taxon>
        <taxon>Cytophagia</taxon>
        <taxon>Cytophagales</taxon>
        <taxon>Hymenobacteraceae</taxon>
        <taxon>Hymenobacter</taxon>
    </lineage>
</organism>
<proteinExistence type="predicted"/>
<evidence type="ECO:0000256" key="1">
    <source>
        <dbReference type="SAM" id="Phobius"/>
    </source>
</evidence>
<keyword evidence="1" id="KW-0812">Transmembrane</keyword>
<comment type="caution">
    <text evidence="2">The sequence shown here is derived from an EMBL/GenBank/DDBJ whole genome shotgun (WGS) entry which is preliminary data.</text>
</comment>
<accession>A0ABP7RI18</accession>
<protein>
    <recommendedName>
        <fullName evidence="4">DUF4199 domain-containing protein</fullName>
    </recommendedName>
</protein>
<evidence type="ECO:0008006" key="4">
    <source>
        <dbReference type="Google" id="ProtNLM"/>
    </source>
</evidence>